<dbReference type="PROSITE" id="PS51683">
    <property type="entry name" value="SAM_OMT_II"/>
    <property type="match status" value="1"/>
</dbReference>
<keyword evidence="7" id="KW-1185">Reference proteome</keyword>
<evidence type="ECO:0000256" key="2">
    <source>
        <dbReference type="ARBA" id="ARBA00022679"/>
    </source>
</evidence>
<dbReference type="Pfam" id="PF08100">
    <property type="entry name" value="Dimerisation"/>
    <property type="match status" value="1"/>
</dbReference>
<gene>
    <name evidence="6" type="ORF">ACIBG2_40090</name>
</gene>
<reference evidence="6 7" key="1">
    <citation type="submission" date="2024-10" db="EMBL/GenBank/DDBJ databases">
        <title>The Natural Products Discovery Center: Release of the First 8490 Sequenced Strains for Exploring Actinobacteria Biosynthetic Diversity.</title>
        <authorList>
            <person name="Kalkreuter E."/>
            <person name="Kautsar S.A."/>
            <person name="Yang D."/>
            <person name="Bader C.D."/>
            <person name="Teijaro C.N."/>
            <person name="Fluegel L."/>
            <person name="Davis C.M."/>
            <person name="Simpson J.R."/>
            <person name="Lauterbach L."/>
            <person name="Steele A.D."/>
            <person name="Gui C."/>
            <person name="Meng S."/>
            <person name="Li G."/>
            <person name="Viehrig K."/>
            <person name="Ye F."/>
            <person name="Su P."/>
            <person name="Kiefer A.F."/>
            <person name="Nichols A."/>
            <person name="Cepeda A.J."/>
            <person name="Yan W."/>
            <person name="Fan B."/>
            <person name="Jiang Y."/>
            <person name="Adhikari A."/>
            <person name="Zheng C.-J."/>
            <person name="Schuster L."/>
            <person name="Cowan T.M."/>
            <person name="Smanski M.J."/>
            <person name="Chevrette M.G."/>
            <person name="De Carvalho L.P.S."/>
            <person name="Shen B."/>
        </authorList>
    </citation>
    <scope>NUCLEOTIDE SEQUENCE [LARGE SCALE GENOMIC DNA]</scope>
    <source>
        <strain evidence="6 7">NPDC050545</strain>
    </source>
</reference>
<evidence type="ECO:0000313" key="7">
    <source>
        <dbReference type="Proteomes" id="UP001612741"/>
    </source>
</evidence>
<evidence type="ECO:0000256" key="1">
    <source>
        <dbReference type="ARBA" id="ARBA00022603"/>
    </source>
</evidence>
<evidence type="ECO:0000259" key="4">
    <source>
        <dbReference type="Pfam" id="PF00891"/>
    </source>
</evidence>
<evidence type="ECO:0000256" key="3">
    <source>
        <dbReference type="ARBA" id="ARBA00022691"/>
    </source>
</evidence>
<organism evidence="6 7">
    <name type="scientific">Nonomuraea typhae</name>
    <dbReference type="NCBI Taxonomy" id="2603600"/>
    <lineage>
        <taxon>Bacteria</taxon>
        <taxon>Bacillati</taxon>
        <taxon>Actinomycetota</taxon>
        <taxon>Actinomycetes</taxon>
        <taxon>Streptosporangiales</taxon>
        <taxon>Streptosporangiaceae</taxon>
        <taxon>Nonomuraea</taxon>
    </lineage>
</organism>
<proteinExistence type="predicted"/>
<dbReference type="InterPro" id="IPR012967">
    <property type="entry name" value="COMT_dimerisation"/>
</dbReference>
<dbReference type="Gene3D" id="3.40.50.150">
    <property type="entry name" value="Vaccinia Virus protein VP39"/>
    <property type="match status" value="1"/>
</dbReference>
<sequence>MSVHRDASGAARIVEVATGYMAAKQLFAATEIGLFTALAKGPASAAELAARIGMPERTARILADAMAALGLLTRTGGRYDNAPAAARHLTGGGEDLDLRPFLTFLDTISYPHWLGFGASARTARPAPLDLGGDRMEIFLTGVMTYNALHARTLAAHYDFTAHRRALDLGGLSGAFLAEALRTAPALRGAFCGEGELAELAMKALQETGVGERAELIETDPLTGDLPTGFDLVLLEHVVHRFGPEENLRFAERARAVAAPDATLLVLDFFLDADPAQRLVDALHAAEYLVIDGTRVHPEDEVRGWLAAAGWEPRQTLCLPGCPRVLVARAR</sequence>
<keyword evidence="1 6" id="KW-0489">Methyltransferase</keyword>
<dbReference type="InterPro" id="IPR036390">
    <property type="entry name" value="WH_DNA-bd_sf"/>
</dbReference>
<dbReference type="Gene3D" id="1.10.10.10">
    <property type="entry name" value="Winged helix-like DNA-binding domain superfamily/Winged helix DNA-binding domain"/>
    <property type="match status" value="1"/>
</dbReference>
<dbReference type="Pfam" id="PF00891">
    <property type="entry name" value="Methyltransf_2"/>
    <property type="match status" value="1"/>
</dbReference>
<dbReference type="GO" id="GO:0008168">
    <property type="term" value="F:methyltransferase activity"/>
    <property type="evidence" value="ECO:0007669"/>
    <property type="project" value="UniProtKB-KW"/>
</dbReference>
<accession>A0ABW7Z636</accession>
<evidence type="ECO:0000259" key="5">
    <source>
        <dbReference type="Pfam" id="PF08100"/>
    </source>
</evidence>
<dbReference type="PANTHER" id="PTHR43712">
    <property type="entry name" value="PUTATIVE (AFU_ORTHOLOGUE AFUA_4G14580)-RELATED"/>
    <property type="match status" value="1"/>
</dbReference>
<dbReference type="RefSeq" id="WP_397089404.1">
    <property type="nucleotide sequence ID" value="NZ_JBITGY010000012.1"/>
</dbReference>
<comment type="caution">
    <text evidence="6">The sequence shown here is derived from an EMBL/GenBank/DDBJ whole genome shotgun (WGS) entry which is preliminary data.</text>
</comment>
<dbReference type="Proteomes" id="UP001612741">
    <property type="component" value="Unassembled WGS sequence"/>
</dbReference>
<dbReference type="InterPro" id="IPR001077">
    <property type="entry name" value="COMT_C"/>
</dbReference>
<dbReference type="SUPFAM" id="SSF53335">
    <property type="entry name" value="S-adenosyl-L-methionine-dependent methyltransferases"/>
    <property type="match status" value="1"/>
</dbReference>
<name>A0ABW7Z636_9ACTN</name>
<dbReference type="SUPFAM" id="SSF46785">
    <property type="entry name" value="Winged helix' DNA-binding domain"/>
    <property type="match status" value="1"/>
</dbReference>
<dbReference type="InterPro" id="IPR016461">
    <property type="entry name" value="COMT-like"/>
</dbReference>
<dbReference type="EMBL" id="JBITGY010000012">
    <property type="protein sequence ID" value="MFI6503641.1"/>
    <property type="molecule type" value="Genomic_DNA"/>
</dbReference>
<feature type="domain" description="O-methyltransferase C-terminal" evidence="4">
    <location>
        <begin position="135"/>
        <end position="310"/>
    </location>
</feature>
<keyword evidence="2" id="KW-0808">Transferase</keyword>
<keyword evidence="3" id="KW-0949">S-adenosyl-L-methionine</keyword>
<dbReference type="InterPro" id="IPR036388">
    <property type="entry name" value="WH-like_DNA-bd_sf"/>
</dbReference>
<evidence type="ECO:0000313" key="6">
    <source>
        <dbReference type="EMBL" id="MFI6503641.1"/>
    </source>
</evidence>
<feature type="domain" description="O-methyltransferase dimerisation" evidence="5">
    <location>
        <begin position="15"/>
        <end position="90"/>
    </location>
</feature>
<dbReference type="GO" id="GO:0032259">
    <property type="term" value="P:methylation"/>
    <property type="evidence" value="ECO:0007669"/>
    <property type="project" value="UniProtKB-KW"/>
</dbReference>
<dbReference type="PANTHER" id="PTHR43712:SF2">
    <property type="entry name" value="O-METHYLTRANSFERASE CICE"/>
    <property type="match status" value="1"/>
</dbReference>
<protein>
    <submittedName>
        <fullName evidence="6">Methyltransferase dimerization domain-containing protein</fullName>
    </submittedName>
</protein>
<dbReference type="InterPro" id="IPR029063">
    <property type="entry name" value="SAM-dependent_MTases_sf"/>
</dbReference>